<proteinExistence type="predicted"/>
<feature type="short sequence motif" description="Q motif" evidence="5">
    <location>
        <begin position="2"/>
        <end position="30"/>
    </location>
</feature>
<feature type="domain" description="Helicase ATP-binding" evidence="6">
    <location>
        <begin position="33"/>
        <end position="122"/>
    </location>
</feature>
<keyword evidence="2" id="KW-0378">Hydrolase</keyword>
<dbReference type="InterPro" id="IPR027417">
    <property type="entry name" value="P-loop_NTPase"/>
</dbReference>
<feature type="domain" description="DEAD-box RNA helicase Q" evidence="7">
    <location>
        <begin position="2"/>
        <end position="30"/>
    </location>
</feature>
<evidence type="ECO:0000256" key="1">
    <source>
        <dbReference type="ARBA" id="ARBA00022741"/>
    </source>
</evidence>
<dbReference type="InterPro" id="IPR050079">
    <property type="entry name" value="DEAD_box_RNA_helicase"/>
</dbReference>
<comment type="caution">
    <text evidence="8">The sequence shown here is derived from an EMBL/GenBank/DDBJ whole genome shotgun (WGS) entry which is preliminary data.</text>
</comment>
<evidence type="ECO:0000259" key="6">
    <source>
        <dbReference type="PROSITE" id="PS51192"/>
    </source>
</evidence>
<evidence type="ECO:0000313" key="9">
    <source>
        <dbReference type="Proteomes" id="UP000249739"/>
    </source>
</evidence>
<dbReference type="Pfam" id="PF00270">
    <property type="entry name" value="DEAD"/>
    <property type="match status" value="1"/>
</dbReference>
<evidence type="ECO:0008006" key="10">
    <source>
        <dbReference type="Google" id="ProtNLM"/>
    </source>
</evidence>
<dbReference type="InterPro" id="IPR014001">
    <property type="entry name" value="Helicase_ATP-bd"/>
</dbReference>
<organism evidence="8 9">
    <name type="scientific">Micavibrio aeruginosavorus</name>
    <dbReference type="NCBI Taxonomy" id="349221"/>
    <lineage>
        <taxon>Bacteria</taxon>
        <taxon>Pseudomonadati</taxon>
        <taxon>Bdellovibrionota</taxon>
        <taxon>Bdellovibrionia</taxon>
        <taxon>Bdellovibrionales</taxon>
        <taxon>Pseudobdellovibrionaceae</taxon>
        <taxon>Micavibrio</taxon>
    </lineage>
</organism>
<dbReference type="EMBL" id="QFOT01000073">
    <property type="protein sequence ID" value="PZP55361.1"/>
    <property type="molecule type" value="Genomic_DNA"/>
</dbReference>
<accession>A0A2W5FHG8</accession>
<evidence type="ECO:0000256" key="4">
    <source>
        <dbReference type="ARBA" id="ARBA00022840"/>
    </source>
</evidence>
<name>A0A2W5FHG8_9BACT</name>
<dbReference type="Gene3D" id="3.40.50.300">
    <property type="entry name" value="P-loop containing nucleotide triphosphate hydrolases"/>
    <property type="match status" value="1"/>
</dbReference>
<dbReference type="GO" id="GO:0016787">
    <property type="term" value="F:hydrolase activity"/>
    <property type="evidence" value="ECO:0007669"/>
    <property type="project" value="UniProtKB-KW"/>
</dbReference>
<dbReference type="InterPro" id="IPR044742">
    <property type="entry name" value="DEAD/DEAH_RhlB"/>
</dbReference>
<dbReference type="PANTHER" id="PTHR47959">
    <property type="entry name" value="ATP-DEPENDENT RNA HELICASE RHLE-RELATED"/>
    <property type="match status" value="1"/>
</dbReference>
<dbReference type="Proteomes" id="UP000249739">
    <property type="component" value="Unassembled WGS sequence"/>
</dbReference>
<dbReference type="GO" id="GO:0005524">
    <property type="term" value="F:ATP binding"/>
    <property type="evidence" value="ECO:0007669"/>
    <property type="project" value="UniProtKB-KW"/>
</dbReference>
<evidence type="ECO:0000256" key="3">
    <source>
        <dbReference type="ARBA" id="ARBA00022806"/>
    </source>
</evidence>
<protein>
    <recommendedName>
        <fullName evidence="10">DEAD/DEAH box helicase</fullName>
    </recommendedName>
</protein>
<keyword evidence="4" id="KW-0067">ATP-binding</keyword>
<dbReference type="SUPFAM" id="SSF52540">
    <property type="entry name" value="P-loop containing nucleoside triphosphate hydrolases"/>
    <property type="match status" value="1"/>
</dbReference>
<sequence>MQDFTTLNLPEALLGALDKMNFNTPTPIQAQSIPQALEGKDILGSAQTGTGKTGAFGVPLIAHLLNNPRGTALVMTPTRELAVQVMAALKQMLVLSPQIKTAVLIGGEPMPKQFQQLKMRPQ</sequence>
<dbReference type="PANTHER" id="PTHR47959:SF1">
    <property type="entry name" value="ATP-DEPENDENT RNA HELICASE DBPA"/>
    <property type="match status" value="1"/>
</dbReference>
<keyword evidence="3" id="KW-0347">Helicase</keyword>
<dbReference type="PROSITE" id="PS51192">
    <property type="entry name" value="HELICASE_ATP_BIND_1"/>
    <property type="match status" value="1"/>
</dbReference>
<evidence type="ECO:0000256" key="5">
    <source>
        <dbReference type="PROSITE-ProRule" id="PRU00552"/>
    </source>
</evidence>
<dbReference type="GO" id="GO:0003676">
    <property type="term" value="F:nucleic acid binding"/>
    <property type="evidence" value="ECO:0007669"/>
    <property type="project" value="InterPro"/>
</dbReference>
<dbReference type="CDD" id="cd00268">
    <property type="entry name" value="DEADc"/>
    <property type="match status" value="1"/>
</dbReference>
<dbReference type="InterPro" id="IPR011545">
    <property type="entry name" value="DEAD/DEAH_box_helicase_dom"/>
</dbReference>
<dbReference type="GO" id="GO:0003724">
    <property type="term" value="F:RNA helicase activity"/>
    <property type="evidence" value="ECO:0007669"/>
    <property type="project" value="InterPro"/>
</dbReference>
<keyword evidence="1" id="KW-0547">Nucleotide-binding</keyword>
<reference evidence="8 9" key="1">
    <citation type="submission" date="2017-08" db="EMBL/GenBank/DDBJ databases">
        <title>Infants hospitalized years apart are colonized by the same room-sourced microbial strains.</title>
        <authorList>
            <person name="Brooks B."/>
            <person name="Olm M.R."/>
            <person name="Firek B.A."/>
            <person name="Baker R."/>
            <person name="Thomas B.C."/>
            <person name="Morowitz M.J."/>
            <person name="Banfield J.F."/>
        </authorList>
    </citation>
    <scope>NUCLEOTIDE SEQUENCE [LARGE SCALE GENOMIC DNA]</scope>
    <source>
        <strain evidence="8">S2_006_000_R2_64</strain>
    </source>
</reference>
<dbReference type="PROSITE" id="PS51195">
    <property type="entry name" value="Q_MOTIF"/>
    <property type="match status" value="1"/>
</dbReference>
<dbReference type="GO" id="GO:0005829">
    <property type="term" value="C:cytosol"/>
    <property type="evidence" value="ECO:0007669"/>
    <property type="project" value="TreeGrafter"/>
</dbReference>
<evidence type="ECO:0000313" key="8">
    <source>
        <dbReference type="EMBL" id="PZP55361.1"/>
    </source>
</evidence>
<dbReference type="AlphaFoldDB" id="A0A2W5FHG8"/>
<evidence type="ECO:0000259" key="7">
    <source>
        <dbReference type="PROSITE" id="PS51195"/>
    </source>
</evidence>
<dbReference type="InterPro" id="IPR014014">
    <property type="entry name" value="RNA_helicase_DEAD_Q_motif"/>
</dbReference>
<evidence type="ECO:0000256" key="2">
    <source>
        <dbReference type="ARBA" id="ARBA00022801"/>
    </source>
</evidence>
<gene>
    <name evidence="8" type="ORF">DI586_07090</name>
</gene>